<keyword evidence="1 6" id="KW-0963">Cytoplasm</keyword>
<comment type="catalytic activity">
    <reaction evidence="6">
        <text>cytidine(1402) in 16S rRNA + S-adenosyl-L-methionine = 2'-O-methylcytidine(1402) in 16S rRNA + S-adenosyl-L-homocysteine + H(+)</text>
        <dbReference type="Rhea" id="RHEA:42924"/>
        <dbReference type="Rhea" id="RHEA-COMP:10285"/>
        <dbReference type="Rhea" id="RHEA-COMP:10286"/>
        <dbReference type="ChEBI" id="CHEBI:15378"/>
        <dbReference type="ChEBI" id="CHEBI:57856"/>
        <dbReference type="ChEBI" id="CHEBI:59789"/>
        <dbReference type="ChEBI" id="CHEBI:74495"/>
        <dbReference type="ChEBI" id="CHEBI:82748"/>
        <dbReference type="EC" id="2.1.1.198"/>
    </reaction>
</comment>
<evidence type="ECO:0000313" key="9">
    <source>
        <dbReference type="Proteomes" id="UP000002377"/>
    </source>
</evidence>
<dbReference type="InterPro" id="IPR035996">
    <property type="entry name" value="4pyrrol_Methylase_sf"/>
</dbReference>
<sequence length="296" mass="33191">MSENMAENNKNSKLTPHTGVLYLCPTPLGNLEDITLRVLRLLKECDLIAAEDTRRTIKLLNHYVIKTPLTSYHEHNEKVKGSKLIQELLAGKNIALVSDAGMPGISDPGQVIVKMALDKGIKVVPVPGASAGITALVASGLDTGRYAFEGFLPKEKKKRRQILQQLADEERTIILYEAPHRLQTTLEELNRFLGNRKMVLARELTKVHEEFLRGSISEITAWLTDKEIKGELCLVIEGAEGKQKKDDLPVWEGRTLIEQVQTLMNQGLSKKEAIKEVANKMGKPKREVYNEIIKHE</sequence>
<dbReference type="Gene3D" id="3.40.1010.10">
    <property type="entry name" value="Cobalt-precorrin-4 Transmethylase, Domain 1"/>
    <property type="match status" value="1"/>
</dbReference>
<dbReference type="InterPro" id="IPR014777">
    <property type="entry name" value="4pyrrole_Mease_sub1"/>
</dbReference>
<dbReference type="EC" id="2.1.1.198" evidence="6"/>
<evidence type="ECO:0000256" key="3">
    <source>
        <dbReference type="ARBA" id="ARBA00022603"/>
    </source>
</evidence>
<dbReference type="NCBIfam" id="TIGR00096">
    <property type="entry name" value="16S rRNA (cytidine(1402)-2'-O)-methyltransferase"/>
    <property type="match status" value="1"/>
</dbReference>
<dbReference type="Proteomes" id="UP000002377">
    <property type="component" value="Chromosome"/>
</dbReference>
<comment type="similarity">
    <text evidence="6">Belongs to the methyltransferase superfamily. RsmI family.</text>
</comment>
<comment type="function">
    <text evidence="6">Catalyzes the 2'-O-methylation of the ribose of cytidine 1402 (C1402) in 16S rRNA.</text>
</comment>
<dbReference type="HOGENOM" id="CLU_044779_2_0_9"/>
<dbReference type="Pfam" id="PF00590">
    <property type="entry name" value="TP_methylase"/>
    <property type="match status" value="1"/>
</dbReference>
<dbReference type="HAMAP" id="MF_01877">
    <property type="entry name" value="16SrRNA_methyltr_I"/>
    <property type="match status" value="1"/>
</dbReference>
<evidence type="ECO:0000313" key="8">
    <source>
        <dbReference type="EMBL" id="ADG80987.1"/>
    </source>
</evidence>
<comment type="subcellular location">
    <subcellularLocation>
        <location evidence="6">Cytoplasm</location>
    </subcellularLocation>
</comment>
<dbReference type="FunFam" id="3.30.950.10:FF:000002">
    <property type="entry name" value="Ribosomal RNA small subunit methyltransferase I"/>
    <property type="match status" value="1"/>
</dbReference>
<keyword evidence="9" id="KW-1185">Reference proteome</keyword>
<dbReference type="GO" id="GO:0005737">
    <property type="term" value="C:cytoplasm"/>
    <property type="evidence" value="ECO:0007669"/>
    <property type="project" value="UniProtKB-SubCell"/>
</dbReference>
<dbReference type="CDD" id="cd11648">
    <property type="entry name" value="RsmI"/>
    <property type="match status" value="1"/>
</dbReference>
<dbReference type="EMBL" id="CP002028">
    <property type="protein sequence ID" value="ADG80987.1"/>
    <property type="molecule type" value="Genomic_DNA"/>
</dbReference>
<dbReference type="KEGG" id="tjr:TherJR_0091"/>
<feature type="domain" description="Tetrapyrrole methylase" evidence="7">
    <location>
        <begin position="21"/>
        <end position="219"/>
    </location>
</feature>
<evidence type="ECO:0000256" key="4">
    <source>
        <dbReference type="ARBA" id="ARBA00022679"/>
    </source>
</evidence>
<accession>D5X8Y7</accession>
<dbReference type="InterPro" id="IPR000878">
    <property type="entry name" value="4pyrrol_Mease"/>
</dbReference>
<dbReference type="GO" id="GO:0070677">
    <property type="term" value="F:rRNA (cytosine-2'-O-)-methyltransferase activity"/>
    <property type="evidence" value="ECO:0007669"/>
    <property type="project" value="UniProtKB-UniRule"/>
</dbReference>
<dbReference type="eggNOG" id="COG0313">
    <property type="taxonomic scope" value="Bacteria"/>
</dbReference>
<organism evidence="8 9">
    <name type="scientific">Thermincola potens (strain JR)</name>
    <dbReference type="NCBI Taxonomy" id="635013"/>
    <lineage>
        <taxon>Bacteria</taxon>
        <taxon>Bacillati</taxon>
        <taxon>Bacillota</taxon>
        <taxon>Clostridia</taxon>
        <taxon>Eubacteriales</taxon>
        <taxon>Thermincolaceae</taxon>
        <taxon>Thermincola</taxon>
    </lineage>
</organism>
<protein>
    <recommendedName>
        <fullName evidence="6">Ribosomal RNA small subunit methyltransferase I</fullName>
        <ecNumber evidence="6">2.1.1.198</ecNumber>
    </recommendedName>
    <alternativeName>
        <fullName evidence="6">16S rRNA 2'-O-ribose C1402 methyltransferase</fullName>
    </alternativeName>
    <alternativeName>
        <fullName evidence="6">rRNA (cytidine-2'-O-)-methyltransferase RsmI</fullName>
    </alternativeName>
</protein>
<keyword evidence="3 6" id="KW-0489">Methyltransferase</keyword>
<evidence type="ECO:0000256" key="1">
    <source>
        <dbReference type="ARBA" id="ARBA00022490"/>
    </source>
</evidence>
<keyword evidence="4 6" id="KW-0808">Transferase</keyword>
<dbReference type="PANTHER" id="PTHR46111">
    <property type="entry name" value="RIBOSOMAL RNA SMALL SUBUNIT METHYLTRANSFERASE I"/>
    <property type="match status" value="1"/>
</dbReference>
<name>D5X8Y7_THEPJ</name>
<dbReference type="FunFam" id="3.40.1010.10:FF:000002">
    <property type="entry name" value="Ribosomal RNA small subunit methyltransferase I"/>
    <property type="match status" value="1"/>
</dbReference>
<evidence type="ECO:0000256" key="6">
    <source>
        <dbReference type="HAMAP-Rule" id="MF_01877"/>
    </source>
</evidence>
<keyword evidence="5 6" id="KW-0949">S-adenosyl-L-methionine</keyword>
<keyword evidence="2 6" id="KW-0698">rRNA processing</keyword>
<dbReference type="SUPFAM" id="SSF53790">
    <property type="entry name" value="Tetrapyrrole methylase"/>
    <property type="match status" value="1"/>
</dbReference>
<dbReference type="RefSeq" id="WP_013119016.1">
    <property type="nucleotide sequence ID" value="NC_014152.1"/>
</dbReference>
<dbReference type="Gene3D" id="3.30.950.10">
    <property type="entry name" value="Methyltransferase, Cobalt-precorrin-4 Transmethylase, Domain 2"/>
    <property type="match status" value="1"/>
</dbReference>
<dbReference type="InterPro" id="IPR008189">
    <property type="entry name" value="rRNA_ssu_MeTfrase_I"/>
</dbReference>
<dbReference type="InterPro" id="IPR018063">
    <property type="entry name" value="SAM_MeTrfase_RsmI_CS"/>
</dbReference>
<dbReference type="PIRSF" id="PIRSF005917">
    <property type="entry name" value="MTase_YraL"/>
    <property type="match status" value="1"/>
</dbReference>
<dbReference type="PROSITE" id="PS01296">
    <property type="entry name" value="RSMI"/>
    <property type="match status" value="1"/>
</dbReference>
<dbReference type="PANTHER" id="PTHR46111:SF1">
    <property type="entry name" value="RIBOSOMAL RNA SMALL SUBUNIT METHYLTRANSFERASE I"/>
    <property type="match status" value="1"/>
</dbReference>
<evidence type="ECO:0000256" key="2">
    <source>
        <dbReference type="ARBA" id="ARBA00022552"/>
    </source>
</evidence>
<gene>
    <name evidence="6" type="primary">rsmI</name>
    <name evidence="8" type="ordered locus">TherJR_0091</name>
</gene>
<evidence type="ECO:0000259" key="7">
    <source>
        <dbReference type="Pfam" id="PF00590"/>
    </source>
</evidence>
<proteinExistence type="inferred from homology"/>
<dbReference type="STRING" id="635013.TherJR_0091"/>
<dbReference type="AlphaFoldDB" id="D5X8Y7"/>
<dbReference type="InterPro" id="IPR014776">
    <property type="entry name" value="4pyrrole_Mease_sub2"/>
</dbReference>
<evidence type="ECO:0000256" key="5">
    <source>
        <dbReference type="ARBA" id="ARBA00022691"/>
    </source>
</evidence>
<reference evidence="8 9" key="1">
    <citation type="submission" date="2010-05" db="EMBL/GenBank/DDBJ databases">
        <title>Complete sequence of Thermincola sp. JR.</title>
        <authorList>
            <consortium name="US DOE Joint Genome Institute"/>
            <person name="Lucas S."/>
            <person name="Copeland A."/>
            <person name="Lapidus A."/>
            <person name="Cheng J.-F."/>
            <person name="Bruce D."/>
            <person name="Goodwin L."/>
            <person name="Pitluck S."/>
            <person name="Chertkov O."/>
            <person name="Detter J.C."/>
            <person name="Han C."/>
            <person name="Tapia R."/>
            <person name="Land M."/>
            <person name="Hauser L."/>
            <person name="Kyrpides N."/>
            <person name="Mikhailova N."/>
            <person name="Hazen T.C."/>
            <person name="Woyke T."/>
        </authorList>
    </citation>
    <scope>NUCLEOTIDE SEQUENCE [LARGE SCALE GENOMIC DNA]</scope>
    <source>
        <strain evidence="8 9">JR</strain>
    </source>
</reference>